<comment type="similarity">
    <text evidence="2">Belongs to the autoinducer-2 exporter (AI-2E) (TC 2.A.86) family.</text>
</comment>
<feature type="transmembrane region" description="Helical" evidence="8">
    <location>
        <begin position="270"/>
        <end position="293"/>
    </location>
</feature>
<feature type="transmembrane region" description="Helical" evidence="8">
    <location>
        <begin position="42"/>
        <end position="58"/>
    </location>
</feature>
<keyword evidence="7 8" id="KW-0472">Membrane</keyword>
<feature type="transmembrane region" description="Helical" evidence="8">
    <location>
        <begin position="222"/>
        <end position="240"/>
    </location>
</feature>
<dbReference type="EMBL" id="CP020370">
    <property type="protein sequence ID" value="AUB80225.1"/>
    <property type="molecule type" value="Genomic_DNA"/>
</dbReference>
<evidence type="ECO:0000256" key="6">
    <source>
        <dbReference type="ARBA" id="ARBA00022989"/>
    </source>
</evidence>
<evidence type="ECO:0000313" key="9">
    <source>
        <dbReference type="EMBL" id="AUB80225.1"/>
    </source>
</evidence>
<gene>
    <name evidence="9" type="ORF">THSYN_04105</name>
</gene>
<feature type="transmembrane region" description="Helical" evidence="8">
    <location>
        <begin position="246"/>
        <end position="263"/>
    </location>
</feature>
<comment type="subcellular location">
    <subcellularLocation>
        <location evidence="1">Cell membrane</location>
        <topology evidence="1">Multi-pass membrane protein</topology>
    </subcellularLocation>
</comment>
<evidence type="ECO:0000313" key="10">
    <source>
        <dbReference type="Proteomes" id="UP000232638"/>
    </source>
</evidence>
<dbReference type="Proteomes" id="UP000232638">
    <property type="component" value="Chromosome"/>
</dbReference>
<evidence type="ECO:0000256" key="3">
    <source>
        <dbReference type="ARBA" id="ARBA00022448"/>
    </source>
</evidence>
<feature type="transmembrane region" description="Helical" evidence="8">
    <location>
        <begin position="313"/>
        <end position="343"/>
    </location>
</feature>
<dbReference type="GO" id="GO:0005886">
    <property type="term" value="C:plasma membrane"/>
    <property type="evidence" value="ECO:0007669"/>
    <property type="project" value="UniProtKB-SubCell"/>
</dbReference>
<keyword evidence="4" id="KW-1003">Cell membrane</keyword>
<proteinExistence type="inferred from homology"/>
<evidence type="ECO:0000256" key="7">
    <source>
        <dbReference type="ARBA" id="ARBA00023136"/>
    </source>
</evidence>
<keyword evidence="3" id="KW-0813">Transport</keyword>
<name>A0A2K8U3V5_9GAMM</name>
<dbReference type="PANTHER" id="PTHR21716:SF67">
    <property type="entry name" value="TRANSPORT PROTEIN YDIK-RELATED"/>
    <property type="match status" value="1"/>
</dbReference>
<reference evidence="9 10" key="1">
    <citation type="submission" date="2017-03" db="EMBL/GenBank/DDBJ databases">
        <title>Complete genome sequence of Candidatus 'Thiodictyon syntrophicum' sp. nov. strain Cad16T, a photolithoautotroph purple sulfur bacterium isolated from an alpine meromictic lake.</title>
        <authorList>
            <person name="Luedin S.M."/>
            <person name="Pothier J.F."/>
            <person name="Danza F."/>
            <person name="Storelli N."/>
            <person name="Wittwer M."/>
            <person name="Tonolla M."/>
        </authorList>
    </citation>
    <scope>NUCLEOTIDE SEQUENCE [LARGE SCALE GENOMIC DNA]</scope>
    <source>
        <strain evidence="9 10">Cad16T</strain>
    </source>
</reference>
<dbReference type="OrthoDB" id="106838at2"/>
<evidence type="ECO:0000256" key="4">
    <source>
        <dbReference type="ARBA" id="ARBA00022475"/>
    </source>
</evidence>
<feature type="transmembrane region" description="Helical" evidence="8">
    <location>
        <begin position="70"/>
        <end position="95"/>
    </location>
</feature>
<evidence type="ECO:0000256" key="8">
    <source>
        <dbReference type="SAM" id="Phobius"/>
    </source>
</evidence>
<dbReference type="RefSeq" id="WP_100918030.1">
    <property type="nucleotide sequence ID" value="NZ_CP020370.1"/>
</dbReference>
<dbReference type="PANTHER" id="PTHR21716">
    <property type="entry name" value="TRANSMEMBRANE PROTEIN"/>
    <property type="match status" value="1"/>
</dbReference>
<organism evidence="9 10">
    <name type="scientific">Candidatus Thiodictyon syntrophicum</name>
    <dbReference type="NCBI Taxonomy" id="1166950"/>
    <lineage>
        <taxon>Bacteria</taxon>
        <taxon>Pseudomonadati</taxon>
        <taxon>Pseudomonadota</taxon>
        <taxon>Gammaproteobacteria</taxon>
        <taxon>Chromatiales</taxon>
        <taxon>Chromatiaceae</taxon>
        <taxon>Thiodictyon</taxon>
    </lineage>
</organism>
<keyword evidence="10" id="KW-1185">Reference proteome</keyword>
<evidence type="ECO:0000256" key="5">
    <source>
        <dbReference type="ARBA" id="ARBA00022692"/>
    </source>
</evidence>
<evidence type="ECO:0000256" key="1">
    <source>
        <dbReference type="ARBA" id="ARBA00004651"/>
    </source>
</evidence>
<dbReference type="KEGG" id="tsy:THSYN_04105"/>
<sequence>MAPETPADRQFMDRAIETFIRLALIAMLAAWCFDIVRPFIVPSLWGLIIAIGLHPLHARLRAALGGRPALAAILLSLLTFAALMVPAALLSGSVLDGAHVLMRDYEEGMLAVPLPPDWVAGLPLVGQSIDGFWRDASDNLADALRRALPEIKMALHWLGGVAAGAGVGILQFVFAIAIAGVLLAHEGAGRRAALTFARRLAGVRGVEFAELATATVRSVTRGILGVAMIQAILAGLGWLAAGIPAAGLWAILALLLSVVQVGIFPLAIPILIYCFFTASTLTFVLLLIWTLLVGSIDNVLKPILLGRGVEVPMAVIFVGAIGGFLGAGIIGLFVGAVVLVLGYKLFVAWLDERPEPAAESSDAPAS</sequence>
<protein>
    <submittedName>
        <fullName evidence="9">AI-2E family transporter</fullName>
    </submittedName>
</protein>
<keyword evidence="5 8" id="KW-0812">Transmembrane</keyword>
<accession>A0A2K8U3V5</accession>
<dbReference type="InterPro" id="IPR002549">
    <property type="entry name" value="AI-2E-like"/>
</dbReference>
<keyword evidence="6 8" id="KW-1133">Transmembrane helix</keyword>
<dbReference type="AlphaFoldDB" id="A0A2K8U3V5"/>
<dbReference type="Pfam" id="PF01594">
    <property type="entry name" value="AI-2E_transport"/>
    <property type="match status" value="1"/>
</dbReference>
<feature type="transmembrane region" description="Helical" evidence="8">
    <location>
        <begin position="154"/>
        <end position="184"/>
    </location>
</feature>
<evidence type="ECO:0000256" key="2">
    <source>
        <dbReference type="ARBA" id="ARBA00009773"/>
    </source>
</evidence>